<dbReference type="RefSeq" id="WP_013712568.1">
    <property type="nucleotide sequence ID" value="NC_015408.1"/>
</dbReference>
<feature type="transmembrane region" description="Helical" evidence="1">
    <location>
        <begin position="26"/>
        <end position="47"/>
    </location>
</feature>
<keyword evidence="1" id="KW-0812">Transmembrane</keyword>
<dbReference type="KEGG" id="cpm:G5S_0510"/>
<dbReference type="GeneID" id="99718535"/>
<dbReference type="EMBL" id="CP002608">
    <property type="protein sequence ID" value="AEB41490.1"/>
    <property type="molecule type" value="Genomic_DNA"/>
</dbReference>
<sequence length="96" mass="10460">MTIACASSQFLPRNHQTELLSASRSVVMIASALIFFLFAMGLCGLSFVSQVTLPFSGAYFIIGSLLIFIALGILIVNTVYDLFHYSHPTPLNVAYP</sequence>
<evidence type="ECO:0000256" key="1">
    <source>
        <dbReference type="SAM" id="Phobius"/>
    </source>
</evidence>
<proteinExistence type="predicted"/>
<dbReference type="Proteomes" id="UP000008305">
    <property type="component" value="Chromosome"/>
</dbReference>
<gene>
    <name evidence="2" type="ordered locus">G5S_0510</name>
</gene>
<dbReference type="AlphaFoldDB" id="A0AA34WI16"/>
<keyword evidence="3" id="KW-1185">Reference proteome</keyword>
<feature type="transmembrane region" description="Helical" evidence="1">
    <location>
        <begin position="59"/>
        <end position="80"/>
    </location>
</feature>
<keyword evidence="1" id="KW-1133">Transmembrane helix</keyword>
<organism evidence="2 3">
    <name type="scientific">Chlamydia pecorum (strain ATCC VR-628 / DSM 29919 / E58)</name>
    <name type="common">Chlamydophila pecorum</name>
    <dbReference type="NCBI Taxonomy" id="331635"/>
    <lineage>
        <taxon>Bacteria</taxon>
        <taxon>Pseudomonadati</taxon>
        <taxon>Chlamydiota</taxon>
        <taxon>Chlamydiia</taxon>
        <taxon>Chlamydiales</taxon>
        <taxon>Chlamydiaceae</taxon>
        <taxon>Chlamydia/Chlamydophila group</taxon>
        <taxon>Chlamydia</taxon>
    </lineage>
</organism>
<name>A0AA34WI16_CHLPE</name>
<keyword evidence="1" id="KW-0472">Membrane</keyword>
<protein>
    <submittedName>
        <fullName evidence="2">Uncharacterized protein</fullName>
    </submittedName>
</protein>
<reference evidence="2 3" key="1">
    <citation type="journal article" date="2011" name="J. Bacteriol.">
        <title>Genome sequence of the obligate intracellular animal pathogen Chlamydia pecorum E58.</title>
        <authorList>
            <person name="Mojica S."/>
            <person name="Huot Creasy H."/>
            <person name="Daugherty S."/>
            <person name="Read T.D."/>
            <person name="Kim T."/>
            <person name="Kaltenboeck B."/>
            <person name="Bavoil P."/>
            <person name="Myers G.S."/>
        </authorList>
    </citation>
    <scope>NUCLEOTIDE SEQUENCE [LARGE SCALE GENOMIC DNA]</scope>
    <source>
        <strain evidence="2 3">E58</strain>
    </source>
</reference>
<evidence type="ECO:0000313" key="3">
    <source>
        <dbReference type="Proteomes" id="UP000008305"/>
    </source>
</evidence>
<accession>A0AA34WI16</accession>
<evidence type="ECO:0000313" key="2">
    <source>
        <dbReference type="EMBL" id="AEB41490.1"/>
    </source>
</evidence>